<dbReference type="VEuPathDB" id="FungiDB:Z520_03645"/>
<reference evidence="3 4" key="1">
    <citation type="submission" date="2015-01" db="EMBL/GenBank/DDBJ databases">
        <title>The Genome Sequence of Fonsecaea multimorphosa CBS 102226.</title>
        <authorList>
            <consortium name="The Broad Institute Genomics Platform"/>
            <person name="Cuomo C."/>
            <person name="de Hoog S."/>
            <person name="Gorbushina A."/>
            <person name="Stielow B."/>
            <person name="Teixiera M."/>
            <person name="Abouelleil A."/>
            <person name="Chapman S.B."/>
            <person name="Priest M."/>
            <person name="Young S.K."/>
            <person name="Wortman J."/>
            <person name="Nusbaum C."/>
            <person name="Birren B."/>
        </authorList>
    </citation>
    <scope>NUCLEOTIDE SEQUENCE [LARGE SCALE GENOMIC DNA]</scope>
    <source>
        <strain evidence="3 4">CBS 102226</strain>
    </source>
</reference>
<sequence>MAVNGANGAPPTNSVPLLDQAMFTPRKLRLVCIGAGFSGLTLAYKIKHELRLEHEFDLQIYDKNSDVGGTWYENRYPGVACDTPAHTYVFQFEPNPNWSSFYAGGAEIWRYIKDTAIKYDLLPFVSLRSKVTDSTWNEEAGKWKLRISQDGTTIEDECDILINASGILNKWFWPKIEGLKDFRGKLLHTAHWDKSYDWTGKKIAVIGNGSSAIQIVPQLQPKAQLLVNFMRSPTWISANFLNEFTPEGANFKYTEEEKKRFRDDPAFFLELRRALEHAFNHFIVAMFDGRPEQEEVQIAFTNIMKDRLKGNEDLIARLIPAFKVGCRRLTPGDGYLEALQQENARCQWNKIVKITERGILTEEGEEEFDLIVCATGFDVSFRPSWNLVGRNGYRLDEAFRDYAKAYFGVSVAHVPNFFTYMGPKSPAAHGSLTGSLDAITDYILKWCHKIATEDIKAVCVKESAVDDLDIYSQEVLKRTVWAGPCKSWYKNGKEDGPVTALHAGSAIHYREILQDIRGEHFEFTYRSPNSFRFLGNGFSLREDAGGDLGYYLKR</sequence>
<dbReference type="InterPro" id="IPR051209">
    <property type="entry name" value="FAD-bind_Monooxygenase_sf"/>
</dbReference>
<dbReference type="Pfam" id="PF13450">
    <property type="entry name" value="NAD_binding_8"/>
    <property type="match status" value="1"/>
</dbReference>
<dbReference type="AlphaFoldDB" id="A0A0D2KW52"/>
<organism evidence="3 4">
    <name type="scientific">Fonsecaea multimorphosa CBS 102226</name>
    <dbReference type="NCBI Taxonomy" id="1442371"/>
    <lineage>
        <taxon>Eukaryota</taxon>
        <taxon>Fungi</taxon>
        <taxon>Dikarya</taxon>
        <taxon>Ascomycota</taxon>
        <taxon>Pezizomycotina</taxon>
        <taxon>Eurotiomycetes</taxon>
        <taxon>Chaetothyriomycetidae</taxon>
        <taxon>Chaetothyriales</taxon>
        <taxon>Herpotrichiellaceae</taxon>
        <taxon>Fonsecaea</taxon>
    </lineage>
</organism>
<dbReference type="SUPFAM" id="SSF51905">
    <property type="entry name" value="FAD/NAD(P)-binding domain"/>
    <property type="match status" value="2"/>
</dbReference>
<proteinExistence type="inferred from homology"/>
<evidence type="ECO:0000256" key="1">
    <source>
        <dbReference type="ARBA" id="ARBA00001974"/>
    </source>
</evidence>
<comment type="cofactor">
    <cofactor evidence="1">
        <name>FAD</name>
        <dbReference type="ChEBI" id="CHEBI:57692"/>
    </cofactor>
</comment>
<name>A0A0D2KW52_9EURO</name>
<dbReference type="OrthoDB" id="74360at2759"/>
<dbReference type="RefSeq" id="XP_016635101.1">
    <property type="nucleotide sequence ID" value="XM_016774155.1"/>
</dbReference>
<comment type="similarity">
    <text evidence="2">Belongs to the FAD-binding monooxygenase family.</text>
</comment>
<dbReference type="PANTHER" id="PTHR42877:SF11">
    <property type="entry name" value="MONOOXYGENASE, PUTATIVE (AFU_ORTHOLOGUE AFUA_6G13790)-RELATED"/>
    <property type="match status" value="1"/>
</dbReference>
<dbReference type="InterPro" id="IPR036188">
    <property type="entry name" value="FAD/NAD-bd_sf"/>
</dbReference>
<dbReference type="GeneID" id="27709391"/>
<evidence type="ECO:0000313" key="3">
    <source>
        <dbReference type="EMBL" id="KIY00979.1"/>
    </source>
</evidence>
<keyword evidence="4" id="KW-1185">Reference proteome</keyword>
<dbReference type="PANTHER" id="PTHR42877">
    <property type="entry name" value="L-ORNITHINE N(5)-MONOOXYGENASE-RELATED"/>
    <property type="match status" value="1"/>
</dbReference>
<evidence type="ECO:0000256" key="2">
    <source>
        <dbReference type="ARBA" id="ARBA00010139"/>
    </source>
</evidence>
<gene>
    <name evidence="3" type="ORF">Z520_03645</name>
</gene>
<accession>A0A0D2KW52</accession>
<dbReference type="Proteomes" id="UP000053411">
    <property type="component" value="Unassembled WGS sequence"/>
</dbReference>
<evidence type="ECO:0000313" key="4">
    <source>
        <dbReference type="Proteomes" id="UP000053411"/>
    </source>
</evidence>
<dbReference type="EMBL" id="KN848066">
    <property type="protein sequence ID" value="KIY00979.1"/>
    <property type="molecule type" value="Genomic_DNA"/>
</dbReference>
<evidence type="ECO:0008006" key="5">
    <source>
        <dbReference type="Google" id="ProtNLM"/>
    </source>
</evidence>
<dbReference type="Gene3D" id="3.50.50.60">
    <property type="entry name" value="FAD/NAD(P)-binding domain"/>
    <property type="match status" value="2"/>
</dbReference>
<protein>
    <recommendedName>
        <fullName evidence="5">FAD/NAD(P)-binding domain-containing protein</fullName>
    </recommendedName>
</protein>